<keyword evidence="1" id="KW-0472">Membrane</keyword>
<evidence type="ECO:0000313" key="3">
    <source>
        <dbReference type="Proteomes" id="UP000674938"/>
    </source>
</evidence>
<evidence type="ECO:0000256" key="1">
    <source>
        <dbReference type="SAM" id="Phobius"/>
    </source>
</evidence>
<reference evidence="2" key="1">
    <citation type="submission" date="2020-12" db="EMBL/GenBank/DDBJ databases">
        <title>Vagococcus allomyrinae sp. nov. and Enterococcus lavae sp. nov., isolated from the larvae of Allomyrina dichotoma.</title>
        <authorList>
            <person name="Lee S.D."/>
        </authorList>
    </citation>
    <scope>NUCLEOTIDE SEQUENCE</scope>
    <source>
        <strain evidence="2">BWB3-3</strain>
    </source>
</reference>
<protein>
    <submittedName>
        <fullName evidence="2">DUF3188 domain-containing protein</fullName>
    </submittedName>
</protein>
<sequence>MTKGGLFLCSIGLLIILYSANQNTGQYNLLNMVTGIAFLISGGIAYSAGAKKEKALKNKNDKK</sequence>
<keyword evidence="3" id="KW-1185">Reference proteome</keyword>
<keyword evidence="1" id="KW-0812">Transmembrane</keyword>
<feature type="transmembrane region" description="Helical" evidence="1">
    <location>
        <begin position="29"/>
        <end position="49"/>
    </location>
</feature>
<dbReference type="Proteomes" id="UP000674938">
    <property type="component" value="Unassembled WGS sequence"/>
</dbReference>
<evidence type="ECO:0000313" key="2">
    <source>
        <dbReference type="EMBL" id="MBP1043694.1"/>
    </source>
</evidence>
<dbReference type="Pfam" id="PF11384">
    <property type="entry name" value="DUF3188"/>
    <property type="match status" value="1"/>
</dbReference>
<organism evidence="2 3">
    <name type="scientific">Vagococcus allomyrinae</name>
    <dbReference type="NCBI Taxonomy" id="2794353"/>
    <lineage>
        <taxon>Bacteria</taxon>
        <taxon>Bacillati</taxon>
        <taxon>Bacillota</taxon>
        <taxon>Bacilli</taxon>
        <taxon>Lactobacillales</taxon>
        <taxon>Enterococcaceae</taxon>
        <taxon>Vagococcus</taxon>
    </lineage>
</organism>
<comment type="caution">
    <text evidence="2">The sequence shown here is derived from an EMBL/GenBank/DDBJ whole genome shotgun (WGS) entry which is preliminary data.</text>
</comment>
<dbReference type="EMBL" id="JAEEGA010000018">
    <property type="protein sequence ID" value="MBP1043694.1"/>
    <property type="molecule type" value="Genomic_DNA"/>
</dbReference>
<accession>A0A940SX45</accession>
<name>A0A940SX45_9ENTE</name>
<keyword evidence="1" id="KW-1133">Transmembrane helix</keyword>
<proteinExistence type="predicted"/>
<gene>
    <name evidence="2" type="ORF">I6N95_21945</name>
</gene>
<dbReference type="RefSeq" id="WP_209531507.1">
    <property type="nucleotide sequence ID" value="NZ_JAEEGA010000018.1"/>
</dbReference>
<dbReference type="InterPro" id="IPR021524">
    <property type="entry name" value="DUF3188"/>
</dbReference>
<dbReference type="AlphaFoldDB" id="A0A940SX45"/>